<feature type="compositionally biased region" description="Low complexity" evidence="4">
    <location>
        <begin position="24"/>
        <end position="43"/>
    </location>
</feature>
<dbReference type="GO" id="GO:0008168">
    <property type="term" value="F:methyltransferase activity"/>
    <property type="evidence" value="ECO:0007669"/>
    <property type="project" value="UniProtKB-KW"/>
</dbReference>
<sequence length="366" mass="39726">MSVIRRSRAERRVRLMPGRPRWMSLNRCEPSSSSRSTSSVQRSPTASTPAVTGQYSIPCRTLLQIRAVQFLYHRLPFDRTRLGGHHSEKGSMVTENPPRSSTSRPAAAAWALGDYPAMARRLEPVADRVLTAAGFTPGMTLLDVGCGTGNAALAAARLGAAVTMSDPTPELLALAVERARVEGLTVEWRQTDAEELPGVHDRVVSVFGAMYAPDADKAAAAMLRACSPDGRIVLAAWTPDGLMATINRAIGPYLPPPPVGAQPPTRWGDPDFVRALFDVPGTVSVTSRVERHGFSFASASEAAAFWLRTAGHVQAERPRLEGEGRWQALHEDLAAVFPRWNRRADDPHPGVLVESAYLITVVDRKL</sequence>
<dbReference type="InterPro" id="IPR041698">
    <property type="entry name" value="Methyltransf_25"/>
</dbReference>
<dbReference type="SUPFAM" id="SSF53335">
    <property type="entry name" value="S-adenosyl-L-methionine-dependent methyltransferases"/>
    <property type="match status" value="1"/>
</dbReference>
<reference evidence="6 7" key="1">
    <citation type="submission" date="2018-06" db="EMBL/GenBank/DDBJ databases">
        <title>Streptacidiphilus pinicola sp. nov., isolated from pine grove soil.</title>
        <authorList>
            <person name="Roh S.G."/>
            <person name="Park S."/>
            <person name="Kim M.-K."/>
            <person name="Yun B.-R."/>
            <person name="Park J."/>
            <person name="Kim M.J."/>
            <person name="Kim Y.S."/>
            <person name="Kim S.B."/>
        </authorList>
    </citation>
    <scope>NUCLEOTIDE SEQUENCE [LARGE SCALE GENOMIC DNA]</scope>
    <source>
        <strain evidence="6 7">MMS16-CNU450</strain>
    </source>
</reference>
<dbReference type="AlphaFoldDB" id="A0A2X0K9Z1"/>
<evidence type="ECO:0000256" key="2">
    <source>
        <dbReference type="ARBA" id="ARBA00022679"/>
    </source>
</evidence>
<dbReference type="Proteomes" id="UP000248889">
    <property type="component" value="Unassembled WGS sequence"/>
</dbReference>
<dbReference type="PANTHER" id="PTHR43464:SF19">
    <property type="entry name" value="UBIQUINONE BIOSYNTHESIS O-METHYLTRANSFERASE, MITOCHONDRIAL"/>
    <property type="match status" value="1"/>
</dbReference>
<accession>A0A2X0K9Z1</accession>
<dbReference type="Pfam" id="PF13649">
    <property type="entry name" value="Methyltransf_25"/>
    <property type="match status" value="1"/>
</dbReference>
<gene>
    <name evidence="6" type="ORF">DN069_17505</name>
</gene>
<evidence type="ECO:0000256" key="4">
    <source>
        <dbReference type="SAM" id="MobiDB-lite"/>
    </source>
</evidence>
<protein>
    <recommendedName>
        <fullName evidence="5">Methyltransferase domain-containing protein</fullName>
    </recommendedName>
</protein>
<dbReference type="Gene3D" id="3.40.50.150">
    <property type="entry name" value="Vaccinia Virus protein VP39"/>
    <property type="match status" value="1"/>
</dbReference>
<keyword evidence="1" id="KW-0489">Methyltransferase</keyword>
<evidence type="ECO:0000256" key="3">
    <source>
        <dbReference type="ARBA" id="ARBA00022691"/>
    </source>
</evidence>
<feature type="region of interest" description="Disordered" evidence="4">
    <location>
        <begin position="82"/>
        <end position="104"/>
    </location>
</feature>
<keyword evidence="3" id="KW-0949">S-adenosyl-L-methionine</keyword>
<evidence type="ECO:0000313" key="6">
    <source>
        <dbReference type="EMBL" id="RAG84289.1"/>
    </source>
</evidence>
<dbReference type="GO" id="GO:0032259">
    <property type="term" value="P:methylation"/>
    <property type="evidence" value="ECO:0007669"/>
    <property type="project" value="UniProtKB-KW"/>
</dbReference>
<dbReference type="EMBL" id="QKYN01000067">
    <property type="protein sequence ID" value="RAG84289.1"/>
    <property type="molecule type" value="Genomic_DNA"/>
</dbReference>
<dbReference type="PANTHER" id="PTHR43464">
    <property type="entry name" value="METHYLTRANSFERASE"/>
    <property type="match status" value="1"/>
</dbReference>
<feature type="domain" description="Methyltransferase" evidence="5">
    <location>
        <begin position="142"/>
        <end position="230"/>
    </location>
</feature>
<evidence type="ECO:0000313" key="7">
    <source>
        <dbReference type="Proteomes" id="UP000248889"/>
    </source>
</evidence>
<keyword evidence="2" id="KW-0808">Transferase</keyword>
<feature type="compositionally biased region" description="Basic residues" evidence="4">
    <location>
        <begin position="1"/>
        <end position="11"/>
    </location>
</feature>
<evidence type="ECO:0000256" key="1">
    <source>
        <dbReference type="ARBA" id="ARBA00022603"/>
    </source>
</evidence>
<name>A0A2X0K9Z1_9ACTN</name>
<dbReference type="InterPro" id="IPR029063">
    <property type="entry name" value="SAM-dependent_MTases_sf"/>
</dbReference>
<feature type="region of interest" description="Disordered" evidence="4">
    <location>
        <begin position="1"/>
        <end position="51"/>
    </location>
</feature>
<comment type="caution">
    <text evidence="6">The sequence shown here is derived from an EMBL/GenBank/DDBJ whole genome shotgun (WGS) entry which is preliminary data.</text>
</comment>
<keyword evidence="7" id="KW-1185">Reference proteome</keyword>
<organism evidence="6 7">
    <name type="scientific">Streptacidiphilus pinicola</name>
    <dbReference type="NCBI Taxonomy" id="2219663"/>
    <lineage>
        <taxon>Bacteria</taxon>
        <taxon>Bacillati</taxon>
        <taxon>Actinomycetota</taxon>
        <taxon>Actinomycetes</taxon>
        <taxon>Kitasatosporales</taxon>
        <taxon>Streptomycetaceae</taxon>
        <taxon>Streptacidiphilus</taxon>
    </lineage>
</organism>
<dbReference type="CDD" id="cd02440">
    <property type="entry name" value="AdoMet_MTases"/>
    <property type="match status" value="1"/>
</dbReference>
<proteinExistence type="predicted"/>
<evidence type="ECO:0000259" key="5">
    <source>
        <dbReference type="Pfam" id="PF13649"/>
    </source>
</evidence>